<feature type="transmembrane region" description="Helical" evidence="4">
    <location>
        <begin position="12"/>
        <end position="30"/>
    </location>
</feature>
<keyword evidence="6" id="KW-1185">Reference proteome</keyword>
<dbReference type="Pfam" id="PF00114">
    <property type="entry name" value="Pilin"/>
    <property type="match status" value="1"/>
</dbReference>
<comment type="similarity">
    <text evidence="1 3">Belongs to the N-Me-Phe pilin family.</text>
</comment>
<keyword evidence="4" id="KW-0812">Transmembrane</keyword>
<name>A0ABT2XRQ5_9GAMM</name>
<organism evidence="5 6">
    <name type="scientific">Stenotrophomonas riyadhensis</name>
    <dbReference type="NCBI Taxonomy" id="2859893"/>
    <lineage>
        <taxon>Bacteria</taxon>
        <taxon>Pseudomonadati</taxon>
        <taxon>Pseudomonadota</taxon>
        <taxon>Gammaproteobacteria</taxon>
        <taxon>Lysobacterales</taxon>
        <taxon>Lysobacteraceae</taxon>
        <taxon>Stenotrophomonas</taxon>
    </lineage>
</organism>
<evidence type="ECO:0000256" key="1">
    <source>
        <dbReference type="ARBA" id="ARBA00005233"/>
    </source>
</evidence>
<dbReference type="Proteomes" id="UP001208054">
    <property type="component" value="Unassembled WGS sequence"/>
</dbReference>
<dbReference type="InterPro" id="IPR001082">
    <property type="entry name" value="Pilin"/>
</dbReference>
<dbReference type="EMBL" id="JAHWBK010000013">
    <property type="protein sequence ID" value="MCV0326171.1"/>
    <property type="molecule type" value="Genomic_DNA"/>
</dbReference>
<dbReference type="Pfam" id="PF07963">
    <property type="entry name" value="N_methyl"/>
    <property type="match status" value="1"/>
</dbReference>
<dbReference type="PANTHER" id="PTHR30093:SF34">
    <property type="entry name" value="PREPILIN PEPTIDASE-DEPENDENT PROTEIN D"/>
    <property type="match status" value="1"/>
</dbReference>
<dbReference type="RefSeq" id="WP_263469213.1">
    <property type="nucleotide sequence ID" value="NZ_JAHWBK010000013.1"/>
</dbReference>
<dbReference type="Gene3D" id="3.30.700.10">
    <property type="entry name" value="Glycoprotein, Type 4 Pilin"/>
    <property type="match status" value="1"/>
</dbReference>
<evidence type="ECO:0000313" key="6">
    <source>
        <dbReference type="Proteomes" id="UP001208054"/>
    </source>
</evidence>
<gene>
    <name evidence="5" type="ORF">KYJ44_17750</name>
</gene>
<evidence type="ECO:0000256" key="4">
    <source>
        <dbReference type="SAM" id="Phobius"/>
    </source>
</evidence>
<keyword evidence="4" id="KW-1133">Transmembrane helix</keyword>
<protein>
    <submittedName>
        <fullName evidence="5">Pilin</fullName>
    </submittedName>
</protein>
<evidence type="ECO:0000256" key="3">
    <source>
        <dbReference type="RuleBase" id="RU000389"/>
    </source>
</evidence>
<reference evidence="5 6" key="1">
    <citation type="submission" date="2021-07" db="EMBL/GenBank/DDBJ databases">
        <title>Clinical implication of Pseudomonas aeruginosa: further insight on the antimicrobial resistance.</title>
        <authorList>
            <person name="Macori G."/>
            <person name="Fanning S."/>
            <person name="Alqahtani A."/>
        </authorList>
    </citation>
    <scope>NUCLEOTIDE SEQUENCE [LARGE SCALE GENOMIC DNA]</scope>
    <source>
        <strain evidence="5 6">CFS3442</strain>
    </source>
</reference>
<dbReference type="InterPro" id="IPR012902">
    <property type="entry name" value="N_methyl_site"/>
</dbReference>
<dbReference type="PROSITE" id="PS00409">
    <property type="entry name" value="PROKAR_NTER_METHYL"/>
    <property type="match status" value="1"/>
</dbReference>
<dbReference type="NCBIfam" id="TIGR02532">
    <property type="entry name" value="IV_pilin_GFxxxE"/>
    <property type="match status" value="1"/>
</dbReference>
<dbReference type="InterPro" id="IPR045584">
    <property type="entry name" value="Pilin-like"/>
</dbReference>
<dbReference type="PANTHER" id="PTHR30093">
    <property type="entry name" value="GENERAL SECRETION PATHWAY PROTEIN G"/>
    <property type="match status" value="1"/>
</dbReference>
<keyword evidence="4" id="KW-0472">Membrane</keyword>
<keyword evidence="2" id="KW-0488">Methylation</keyword>
<proteinExistence type="inferred from homology"/>
<evidence type="ECO:0000256" key="2">
    <source>
        <dbReference type="ARBA" id="ARBA00022481"/>
    </source>
</evidence>
<accession>A0ABT2XRQ5</accession>
<evidence type="ECO:0000313" key="5">
    <source>
        <dbReference type="EMBL" id="MCV0326171.1"/>
    </source>
</evidence>
<sequence length="144" mass="14551">MKNQKGFTLIELMIVVAIVAILTAIALPAYQDYSVRSRTTEALARASAAKVLVSENAASGAPLAQGWVATAEATKNVAADGVAVSNVGAIVVTLTDAAGGGTLTLTPTTNKKALVAGTPPTGPIIWTCTGSNANKSRLPSECRG</sequence>
<dbReference type="SUPFAM" id="SSF54523">
    <property type="entry name" value="Pili subunits"/>
    <property type="match status" value="1"/>
</dbReference>
<keyword evidence="3" id="KW-0281">Fimbrium</keyword>
<comment type="caution">
    <text evidence="5">The sequence shown here is derived from an EMBL/GenBank/DDBJ whole genome shotgun (WGS) entry which is preliminary data.</text>
</comment>